<sequence length="110" mass="10688">MDLDVLGEAAALTAATPFGAALNSLVRRLTSSLVPLRTPLETHDGDDGHPGGARGAHGGGGRGGGGEDGGGADADADADAAEKLEGAGVSGESMAAWMRVVARALNAQPA</sequence>
<dbReference type="AlphaFoldDB" id="A0A7S4EZM1"/>
<feature type="compositionally biased region" description="Basic and acidic residues" evidence="1">
    <location>
        <begin position="40"/>
        <end position="49"/>
    </location>
</feature>
<gene>
    <name evidence="2" type="ORF">PCAR00345_LOCUS15417</name>
</gene>
<feature type="compositionally biased region" description="Gly residues" evidence="1">
    <location>
        <begin position="50"/>
        <end position="72"/>
    </location>
</feature>
<dbReference type="EMBL" id="HBIZ01024358">
    <property type="protein sequence ID" value="CAE0762805.1"/>
    <property type="molecule type" value="Transcribed_RNA"/>
</dbReference>
<reference evidence="2" key="1">
    <citation type="submission" date="2021-01" db="EMBL/GenBank/DDBJ databases">
        <authorList>
            <person name="Corre E."/>
            <person name="Pelletier E."/>
            <person name="Niang G."/>
            <person name="Scheremetjew M."/>
            <person name="Finn R."/>
            <person name="Kale V."/>
            <person name="Holt S."/>
            <person name="Cochrane G."/>
            <person name="Meng A."/>
            <person name="Brown T."/>
            <person name="Cohen L."/>
        </authorList>
    </citation>
    <scope>NUCLEOTIDE SEQUENCE</scope>
    <source>
        <strain evidence="2">CCMP645</strain>
    </source>
</reference>
<organism evidence="2">
    <name type="scientific">Chrysotila carterae</name>
    <name type="common">Marine alga</name>
    <name type="synonym">Syracosphaera carterae</name>
    <dbReference type="NCBI Taxonomy" id="13221"/>
    <lineage>
        <taxon>Eukaryota</taxon>
        <taxon>Haptista</taxon>
        <taxon>Haptophyta</taxon>
        <taxon>Prymnesiophyceae</taxon>
        <taxon>Isochrysidales</taxon>
        <taxon>Isochrysidaceae</taxon>
        <taxon>Chrysotila</taxon>
    </lineage>
</organism>
<evidence type="ECO:0000256" key="1">
    <source>
        <dbReference type="SAM" id="MobiDB-lite"/>
    </source>
</evidence>
<feature type="region of interest" description="Disordered" evidence="1">
    <location>
        <begin position="37"/>
        <end position="90"/>
    </location>
</feature>
<accession>A0A7S4EZM1</accession>
<evidence type="ECO:0000313" key="2">
    <source>
        <dbReference type="EMBL" id="CAE0762805.1"/>
    </source>
</evidence>
<proteinExistence type="predicted"/>
<name>A0A7S4EZM1_CHRCT</name>
<protein>
    <submittedName>
        <fullName evidence="2">Uncharacterized protein</fullName>
    </submittedName>
</protein>